<protein>
    <submittedName>
        <fullName evidence="1">Uncharacterized protein</fullName>
    </submittedName>
</protein>
<dbReference type="VEuPathDB" id="FungiDB:FOC1_g10012610"/>
<evidence type="ECO:0000313" key="2">
    <source>
        <dbReference type="Proteomes" id="UP000016928"/>
    </source>
</evidence>
<reference evidence="2" key="2">
    <citation type="journal article" date="2014" name="PLoS ONE">
        <title>Genome and Transcriptome Analysis of the Fungal Pathogen Fusarium oxysporum f. sp. cubense Causing Banana Vascular Wilt Disease.</title>
        <authorList>
            <person name="Guo L."/>
            <person name="Han L."/>
            <person name="Yang L."/>
            <person name="Zeng H."/>
            <person name="Fan D."/>
            <person name="Zhu Y."/>
            <person name="Feng Y."/>
            <person name="Wang G."/>
            <person name="Peng C."/>
            <person name="Jiang X."/>
            <person name="Zhou D."/>
            <person name="Ni P."/>
            <person name="Liang C."/>
            <person name="Liu L."/>
            <person name="Wang J."/>
            <person name="Mao C."/>
            <person name="Fang X."/>
            <person name="Peng M."/>
            <person name="Huang J."/>
        </authorList>
    </citation>
    <scope>NUCLEOTIDE SEQUENCE [LARGE SCALE GENOMIC DNA]</scope>
    <source>
        <strain evidence="2">race 1</strain>
    </source>
</reference>
<evidence type="ECO:0000313" key="1">
    <source>
        <dbReference type="EMBL" id="ENH62377.1"/>
    </source>
</evidence>
<reference evidence="2" key="1">
    <citation type="submission" date="2012-09" db="EMBL/GenBank/DDBJ databases">
        <title>Genome sequencing and comparative transcriptomics of race 1 and race 4 of banana pathogen: Fusarium oxysporum f. sp. cubense.</title>
        <authorList>
            <person name="Fang X."/>
            <person name="Huang J."/>
        </authorList>
    </citation>
    <scope>NUCLEOTIDE SEQUENCE [LARGE SCALE GENOMIC DNA]</scope>
    <source>
        <strain evidence="2">race 1</strain>
    </source>
</reference>
<accession>N4TSY7</accession>
<dbReference type="AlphaFoldDB" id="N4TSY7"/>
<dbReference type="EMBL" id="KB731259">
    <property type="protein sequence ID" value="ENH62377.1"/>
    <property type="molecule type" value="Genomic_DNA"/>
</dbReference>
<gene>
    <name evidence="1" type="ORF">FOC1_g10012610</name>
</gene>
<sequence length="67" mass="7250">MPWSHAAGSSLSTLISHDATGKGTISVPRRLYTSAESLEKYQYKYPLDAPKLIDGASSSDSFETKSI</sequence>
<proteinExistence type="predicted"/>
<name>N4TSY7_FUSC1</name>
<dbReference type="HOGENOM" id="CLU_2812384_0_0_1"/>
<dbReference type="Proteomes" id="UP000016928">
    <property type="component" value="Unassembled WGS sequence"/>
</dbReference>
<organism evidence="1 2">
    <name type="scientific">Fusarium oxysporum f. sp. cubense (strain race 1)</name>
    <name type="common">Panama disease fungus</name>
    <dbReference type="NCBI Taxonomy" id="1229664"/>
    <lineage>
        <taxon>Eukaryota</taxon>
        <taxon>Fungi</taxon>
        <taxon>Dikarya</taxon>
        <taxon>Ascomycota</taxon>
        <taxon>Pezizomycotina</taxon>
        <taxon>Sordariomycetes</taxon>
        <taxon>Hypocreomycetidae</taxon>
        <taxon>Hypocreales</taxon>
        <taxon>Nectriaceae</taxon>
        <taxon>Fusarium</taxon>
        <taxon>Fusarium oxysporum species complex</taxon>
    </lineage>
</organism>